<dbReference type="InterPro" id="IPR001387">
    <property type="entry name" value="Cro/C1-type_HTH"/>
</dbReference>
<dbReference type="CDD" id="cd00093">
    <property type="entry name" value="HTH_XRE"/>
    <property type="match status" value="1"/>
</dbReference>
<dbReference type="KEGG" id="scs:Sta7437_4758"/>
<organism evidence="3 4">
    <name type="scientific">Stanieria cyanosphaera (strain ATCC 29371 / PCC 7437)</name>
    <dbReference type="NCBI Taxonomy" id="111780"/>
    <lineage>
        <taxon>Bacteria</taxon>
        <taxon>Bacillati</taxon>
        <taxon>Cyanobacteriota</taxon>
        <taxon>Cyanophyceae</taxon>
        <taxon>Pleurocapsales</taxon>
        <taxon>Dermocarpellaceae</taxon>
        <taxon>Stanieria</taxon>
    </lineage>
</organism>
<feature type="domain" description="HTH cro/C1-type" evidence="2">
    <location>
        <begin position="430"/>
        <end position="461"/>
    </location>
</feature>
<dbReference type="PROSITE" id="PS50943">
    <property type="entry name" value="HTH_CROC1"/>
    <property type="match status" value="1"/>
</dbReference>
<evidence type="ECO:0000256" key="1">
    <source>
        <dbReference type="SAM" id="MobiDB-lite"/>
    </source>
</evidence>
<dbReference type="EMBL" id="CP003654">
    <property type="protein sequence ID" value="AFZ38196.1"/>
    <property type="molecule type" value="Genomic_DNA"/>
</dbReference>
<keyword evidence="4" id="KW-1185">Reference proteome</keyword>
<dbReference type="InterPro" id="IPR010982">
    <property type="entry name" value="Lambda_DNA-bd_dom_sf"/>
</dbReference>
<name>K9Y1C0_STAC7</name>
<evidence type="ECO:0000259" key="2">
    <source>
        <dbReference type="PROSITE" id="PS50943"/>
    </source>
</evidence>
<dbReference type="HOGENOM" id="CLU_663637_0_0_3"/>
<dbReference type="RefSeq" id="WP_015212099.1">
    <property type="nucleotide sequence ID" value="NC_019765.1"/>
</dbReference>
<keyword evidence="3" id="KW-0614">Plasmid</keyword>
<sequence length="481" mass="56131">MGHSDAKISNKRGKNKKYSHESSIKSQSNSQIYKKETRSPTEAQLCQNRFYEECPSSAITDTVYTAGVTGMDFWALRYNSLNGGKDFSSGRVELQIRDRFDLTDFAEVAYQTKEVIAHQFGEQTLKLHYALAAIAFRKPEAWKEEIKISASKLLSDFGEDKKKRRYIPKAERKINNKPTRYFSKEERLRQIAHHVYLLKRLEVWVKEWRIRSKGVFAIERSNLWEIYSVTDIIRDNTNSKSPLIDIEITYRPGLWFEKFAGHEYLREFGYLTSEALKLDPYQEKMALRLAYFALFALQSNSYRDYYQIETLLKHIGYENEIEIAKVERNIALNLKRSFDRGFKILANFEHPYSFVYDLNVPQWVLPDSKINKPKCWFDIWLKCNGTLQQPEITLERPTKSISVYSQENKKQKLAEEAATDENSLAFGKQIRQARKASGESLRSMAKELHISPSRLSQIENGCYPHPVDTELKIKLLTYLGI</sequence>
<geneLocation type="plasmid" evidence="3 4">
    <name>pSTA7437.01</name>
</geneLocation>
<proteinExistence type="predicted"/>
<dbReference type="Proteomes" id="UP000010473">
    <property type="component" value="Plasmid pSTA7437.01"/>
</dbReference>
<feature type="region of interest" description="Disordered" evidence="1">
    <location>
        <begin position="1"/>
        <end position="40"/>
    </location>
</feature>
<accession>K9Y1C0</accession>
<evidence type="ECO:0000313" key="3">
    <source>
        <dbReference type="EMBL" id="AFZ38196.1"/>
    </source>
</evidence>
<dbReference type="AlphaFoldDB" id="K9Y1C0"/>
<dbReference type="Gene3D" id="1.10.260.40">
    <property type="entry name" value="lambda repressor-like DNA-binding domains"/>
    <property type="match status" value="1"/>
</dbReference>
<dbReference type="PATRIC" id="fig|111780.3.peg.4918"/>
<dbReference type="OrthoDB" id="580942at2"/>
<protein>
    <submittedName>
        <fullName evidence="3">Helix-turn-helix domain protein</fullName>
    </submittedName>
</protein>
<reference evidence="4" key="1">
    <citation type="journal article" date="2013" name="Proc. Natl. Acad. Sci. U.S.A.">
        <title>Improving the coverage of the cyanobacterial phylum using diversity-driven genome sequencing.</title>
        <authorList>
            <person name="Shih P.M."/>
            <person name="Wu D."/>
            <person name="Latifi A."/>
            <person name="Axen S.D."/>
            <person name="Fewer D.P."/>
            <person name="Talla E."/>
            <person name="Calteau A."/>
            <person name="Cai F."/>
            <person name="Tandeau de Marsac N."/>
            <person name="Rippka R."/>
            <person name="Herdman M."/>
            <person name="Sivonen K."/>
            <person name="Coursin T."/>
            <person name="Laurent T."/>
            <person name="Goodwin L."/>
            <person name="Nolan M."/>
            <person name="Davenport K.W."/>
            <person name="Han C.S."/>
            <person name="Rubin E.M."/>
            <person name="Eisen J.A."/>
            <person name="Woyke T."/>
            <person name="Gugger M."/>
            <person name="Kerfeld C.A."/>
        </authorList>
    </citation>
    <scope>NUCLEOTIDE SEQUENCE [LARGE SCALE GENOMIC DNA]</scope>
    <source>
        <strain evidence="4">ATCC 29371 / PCC 7437</strain>
        <plasmid evidence="4">Plasmid pSTA7437.01</plasmid>
    </source>
</reference>
<gene>
    <name evidence="3" type="ordered locus">Sta7437_4758</name>
</gene>
<evidence type="ECO:0000313" key="4">
    <source>
        <dbReference type="Proteomes" id="UP000010473"/>
    </source>
</evidence>
<dbReference type="Pfam" id="PF13560">
    <property type="entry name" value="HTH_31"/>
    <property type="match status" value="1"/>
</dbReference>
<dbReference type="SUPFAM" id="SSF47413">
    <property type="entry name" value="lambda repressor-like DNA-binding domains"/>
    <property type="match status" value="1"/>
</dbReference>
<dbReference type="GO" id="GO:0003677">
    <property type="term" value="F:DNA binding"/>
    <property type="evidence" value="ECO:0007669"/>
    <property type="project" value="InterPro"/>
</dbReference>